<keyword evidence="2" id="KW-1133">Transmembrane helix</keyword>
<comment type="caution">
    <text evidence="3">The sequence shown here is derived from an EMBL/GenBank/DDBJ whole genome shotgun (WGS) entry which is preliminary data.</text>
</comment>
<evidence type="ECO:0000256" key="1">
    <source>
        <dbReference type="SAM" id="MobiDB-lite"/>
    </source>
</evidence>
<feature type="region of interest" description="Disordered" evidence="1">
    <location>
        <begin position="1"/>
        <end position="152"/>
    </location>
</feature>
<dbReference type="InterPro" id="IPR022062">
    <property type="entry name" value="DUF3618"/>
</dbReference>
<gene>
    <name evidence="3" type="ORF">F4562_005743</name>
</gene>
<dbReference type="Pfam" id="PF12277">
    <property type="entry name" value="DUF3618"/>
    <property type="match status" value="1"/>
</dbReference>
<evidence type="ECO:0000313" key="3">
    <source>
        <dbReference type="EMBL" id="MBB5822681.1"/>
    </source>
</evidence>
<evidence type="ECO:0008006" key="5">
    <source>
        <dbReference type="Google" id="ProtNLM"/>
    </source>
</evidence>
<feature type="compositionally biased region" description="Low complexity" evidence="1">
    <location>
        <begin position="1"/>
        <end position="19"/>
    </location>
</feature>
<feature type="compositionally biased region" description="Low complexity" evidence="1">
    <location>
        <begin position="69"/>
        <end position="125"/>
    </location>
</feature>
<dbReference type="EMBL" id="JACHMP010000001">
    <property type="protein sequence ID" value="MBB5822681.1"/>
    <property type="molecule type" value="Genomic_DNA"/>
</dbReference>
<keyword evidence="2" id="KW-0472">Membrane</keyword>
<dbReference type="AlphaFoldDB" id="A0A7W9ILT1"/>
<protein>
    <recommendedName>
        <fullName evidence="5">DUF3618 domain-containing protein</fullName>
    </recommendedName>
</protein>
<dbReference type="RefSeq" id="WP_221206911.1">
    <property type="nucleotide sequence ID" value="NZ_JACHMP010000001.1"/>
</dbReference>
<reference evidence="3 4" key="1">
    <citation type="submission" date="2020-08" db="EMBL/GenBank/DDBJ databases">
        <title>Sequencing the genomes of 1000 actinobacteria strains.</title>
        <authorList>
            <person name="Klenk H.-P."/>
        </authorList>
    </citation>
    <scope>NUCLEOTIDE SEQUENCE [LARGE SCALE GENOMIC DNA]</scope>
    <source>
        <strain evidence="3 4">DSM 46887</strain>
    </source>
</reference>
<name>A0A7W9ILT1_9ACTN</name>
<keyword evidence="2" id="KW-0812">Transmembrane</keyword>
<feature type="transmembrane region" description="Helical" evidence="2">
    <location>
        <begin position="252"/>
        <end position="269"/>
    </location>
</feature>
<organism evidence="3 4">
    <name type="scientific">Streptosporangium becharense</name>
    <dbReference type="NCBI Taxonomy" id="1816182"/>
    <lineage>
        <taxon>Bacteria</taxon>
        <taxon>Bacillati</taxon>
        <taxon>Actinomycetota</taxon>
        <taxon>Actinomycetes</taxon>
        <taxon>Streptosporangiales</taxon>
        <taxon>Streptosporangiaceae</taxon>
        <taxon>Streptosporangium</taxon>
    </lineage>
</organism>
<keyword evidence="4" id="KW-1185">Reference proteome</keyword>
<sequence>MTETDPGGPDPTPTAGTTGAHRKKVGEPITPDERESLNIPPKQPIGTPTAEADDLGVPPSERDGTPRLAPGSAAGSASTTGAGAAGSATATGSAAGSGPATATTATGAAGSTGGSVTASGAPPAGAEGGTPGTTVTGASAGDLDEKESVRRDIEEARRELGDTVEALVHKTDVKGRVQETATQVGDDLRRMGTATAATATDLVERVRGAAPEMVGRMREAAPEMVGRVKEKTPVELRSAAEKVGTEAGKRPVATAATVVALLLVLLRILRRGKRKQGR</sequence>
<evidence type="ECO:0000256" key="2">
    <source>
        <dbReference type="SAM" id="Phobius"/>
    </source>
</evidence>
<evidence type="ECO:0000313" key="4">
    <source>
        <dbReference type="Proteomes" id="UP000540685"/>
    </source>
</evidence>
<proteinExistence type="predicted"/>
<dbReference type="Proteomes" id="UP000540685">
    <property type="component" value="Unassembled WGS sequence"/>
</dbReference>
<accession>A0A7W9ILT1</accession>
<feature type="compositionally biased region" description="Low complexity" evidence="1">
    <location>
        <begin position="132"/>
        <end position="141"/>
    </location>
</feature>